<dbReference type="Proteomes" id="UP000306187">
    <property type="component" value="Segment"/>
</dbReference>
<evidence type="ECO:0000259" key="1">
    <source>
        <dbReference type="Pfam" id="PF16075"/>
    </source>
</evidence>
<sequence>MMAKYTPGDLEISPYYDRFDDTSNITFVAFVANNILQGSEMNELQSIISYYMQSLGNSIMSDGDKQAGMAYVQDGTNITIQSGEVYLGGKVRHFLEQTVKITGVGIENIGIKLNTEIITPQEDSSLLNPAIGTPGYQSQGANRIRETVELVANDSSAVSIYTFKDGKIYYVPESTQLAKVSNMMAKQTSEIDGNFRIGSSGFQMSTVEDPNDNKKAILNISSGVAYILGKRVNKAVATQLSVDRAINTSTITNEQNTFATGTLKYPLGNFPVQSISSVTANVQKTIVVSRGTSDVDSLADKNVISISKVYTEGSSSVTYTENTDYKLINHQTIQWISTGSSPASGTSYKVTYVYNKSLDSTNDYAVTTDDNSLITSIDFTGKGIVGSGDATGGVLFNGSIISTTYDYYLARIDILTLNDKGDFIIHVGQPNDADSVVPPLINDGNVLEIGSIAWLPNSYKSTCKTYATSNLTFRDLTMLRDRVDIIEFNEALNSLDDVATANYDPTQLRGVFSDGFISLDKADYTNDDYSVMMNFEDGTITLQYSSKTELVPDILSGESNIILSDSGKFATAAYTEVPAISQPTATSAILINEYSYFGKEGVLTLKPSSDNWVTNAS</sequence>
<accession>A0A4Y5FIJ1</accession>
<protein>
    <submittedName>
        <fullName evidence="2">Tail protein / putative RBP</fullName>
    </submittedName>
</protein>
<dbReference type="EMBL" id="MK504446">
    <property type="protein sequence ID" value="QBJ03934.1"/>
    <property type="molecule type" value="Genomic_DNA"/>
</dbReference>
<proteinExistence type="predicted"/>
<organism evidence="2 3">
    <name type="scientific">Lactobacillus phage SAC12B</name>
    <dbReference type="NCBI Taxonomy" id="2510941"/>
    <lineage>
        <taxon>Viruses</taxon>
        <taxon>Duplodnaviria</taxon>
        <taxon>Heunggongvirae</taxon>
        <taxon>Uroviricota</taxon>
        <taxon>Caudoviricetes</taxon>
        <taxon>Herelleviridae</taxon>
        <taxon>Tybeckvirus</taxon>
        <taxon>Tybeckvirus SAC12B</taxon>
    </lineage>
</organism>
<dbReference type="InterPro" id="IPR032096">
    <property type="entry name" value="DUF4815"/>
</dbReference>
<dbReference type="Pfam" id="PF16075">
    <property type="entry name" value="DUF4815"/>
    <property type="match status" value="1"/>
</dbReference>
<evidence type="ECO:0000313" key="2">
    <source>
        <dbReference type="EMBL" id="QBJ03934.1"/>
    </source>
</evidence>
<reference evidence="2" key="1">
    <citation type="submission" date="2019-02" db="EMBL/GenBank/DDBJ databases">
        <title>Isolation of virulent Lactobacillus brevis phages.</title>
        <authorList>
            <person name="Feyereisen M."/>
            <person name="Mahony J."/>
            <person name="O'Sullivan T."/>
            <person name="van Sinderen D."/>
        </authorList>
    </citation>
    <scope>NUCLEOTIDE SEQUENCE [LARGE SCALE GENOMIC DNA]</scope>
</reference>
<name>A0A4Y5FIJ1_9CAUD</name>
<keyword evidence="3" id="KW-1185">Reference proteome</keyword>
<gene>
    <name evidence="2" type="ORF">SAC12B_0145</name>
</gene>
<evidence type="ECO:0000313" key="3">
    <source>
        <dbReference type="Proteomes" id="UP000306187"/>
    </source>
</evidence>
<feature type="domain" description="DUF4815" evidence="1">
    <location>
        <begin position="15"/>
        <end position="614"/>
    </location>
</feature>